<accession>A0ABT9JRR6</accession>
<dbReference type="InterPro" id="IPR050706">
    <property type="entry name" value="Cyclic-di-GMP_PDE-like"/>
</dbReference>
<dbReference type="Proteomes" id="UP001225906">
    <property type="component" value="Unassembled WGS sequence"/>
</dbReference>
<dbReference type="InterPro" id="IPR035919">
    <property type="entry name" value="EAL_sf"/>
</dbReference>
<keyword evidence="1" id="KW-0812">Transmembrane</keyword>
<feature type="transmembrane region" description="Helical" evidence="1">
    <location>
        <begin position="60"/>
        <end position="83"/>
    </location>
</feature>
<name>A0ABT9JRR6_9PROT</name>
<feature type="transmembrane region" description="Helical" evidence="1">
    <location>
        <begin position="129"/>
        <end position="147"/>
    </location>
</feature>
<feature type="transmembrane region" description="Helical" evidence="1">
    <location>
        <begin position="223"/>
        <end position="244"/>
    </location>
</feature>
<dbReference type="SMART" id="SM00052">
    <property type="entry name" value="EAL"/>
    <property type="match status" value="1"/>
</dbReference>
<feature type="transmembrane region" description="Helical" evidence="1">
    <location>
        <begin position="250"/>
        <end position="271"/>
    </location>
</feature>
<feature type="domain" description="EAL" evidence="2">
    <location>
        <begin position="285"/>
        <end position="539"/>
    </location>
</feature>
<dbReference type="SUPFAM" id="SSF141868">
    <property type="entry name" value="EAL domain-like"/>
    <property type="match status" value="1"/>
</dbReference>
<evidence type="ECO:0000313" key="4">
    <source>
        <dbReference type="Proteomes" id="UP001225906"/>
    </source>
</evidence>
<feature type="transmembrane region" description="Helical" evidence="1">
    <location>
        <begin position="90"/>
        <end position="109"/>
    </location>
</feature>
<feature type="transmembrane region" description="Helical" evidence="1">
    <location>
        <begin position="33"/>
        <end position="54"/>
    </location>
</feature>
<organism evidence="3 4">
    <name type="scientific">Methylophilus aquaticus</name>
    <dbReference type="NCBI Taxonomy" id="1971610"/>
    <lineage>
        <taxon>Bacteria</taxon>
        <taxon>Pseudomonadati</taxon>
        <taxon>Pseudomonadota</taxon>
        <taxon>Betaproteobacteria</taxon>
        <taxon>Nitrosomonadales</taxon>
        <taxon>Methylophilaceae</taxon>
        <taxon>Methylophilus</taxon>
    </lineage>
</organism>
<keyword evidence="1" id="KW-0472">Membrane</keyword>
<dbReference type="PANTHER" id="PTHR33121">
    <property type="entry name" value="CYCLIC DI-GMP PHOSPHODIESTERASE PDEF"/>
    <property type="match status" value="1"/>
</dbReference>
<dbReference type="RefSeq" id="WP_306388973.1">
    <property type="nucleotide sequence ID" value="NZ_JAVCAP010000011.1"/>
</dbReference>
<comment type="caution">
    <text evidence="3">The sequence shown here is derived from an EMBL/GenBank/DDBJ whole genome shotgun (WGS) entry which is preliminary data.</text>
</comment>
<evidence type="ECO:0000259" key="2">
    <source>
        <dbReference type="PROSITE" id="PS50883"/>
    </source>
</evidence>
<sequence>MSNSSVDWLAITSPEYATQQQFMRHRFLRSIQAQTPMLAIVSIAAALFGLALAFHVSAGLWSAQALVYLIFMLVSIGVMLEIWRSSRMRNLLSIMALVLPLGAVFAFVSRSAHTWSFPLFGAFLKSSPGQMATELSMALLVLVAFIFYRYRCAMWSQCLLSIAIFMPITDLLASLYQIPQAYGQVSLLASVSGLFSAIALLAIQMSQTPISYLFLMDDSGSHLRWRVLIMSLCAVALGGIGVLFKHDPKLTPVLITVSLVVIVCTLTITYYRKGVVHEQVLPPADLAFASELESAIAHQQFYLVFQPQINFQSGEMMGVEALIRWQHPQLGVVSPVKFIGVAELTGLIVPMGAWVLRAACMQAASWTDPGRVNLKVSVNVSPLQLRSPGFVAFVSTVLQETGLSAERLVIELTESAFVHNDSHGAETMLKLKQMGIKLAIDDFGTGYSCLAYLRDIPGDYLKVDRSFVRELPGQERSEAVTRAIVALGKSLHYQIVAEGVETEAQADFLKALGCDLVQGFLYAKPMPADALQAWISGREATPVLIDQAFSA</sequence>
<dbReference type="CDD" id="cd01948">
    <property type="entry name" value="EAL"/>
    <property type="match status" value="1"/>
</dbReference>
<protein>
    <submittedName>
        <fullName evidence="3">EAL domain-containing protein</fullName>
    </submittedName>
</protein>
<keyword evidence="1" id="KW-1133">Transmembrane helix</keyword>
<dbReference type="PANTHER" id="PTHR33121:SF70">
    <property type="entry name" value="SIGNALING PROTEIN YKOW"/>
    <property type="match status" value="1"/>
</dbReference>
<feature type="transmembrane region" description="Helical" evidence="1">
    <location>
        <begin position="184"/>
        <end position="203"/>
    </location>
</feature>
<evidence type="ECO:0000313" key="3">
    <source>
        <dbReference type="EMBL" id="MDP8567244.1"/>
    </source>
</evidence>
<dbReference type="EMBL" id="JAVCAP010000011">
    <property type="protein sequence ID" value="MDP8567244.1"/>
    <property type="molecule type" value="Genomic_DNA"/>
</dbReference>
<reference evidence="4" key="1">
    <citation type="journal article" date="2019" name="Int. J. Syst. Evol. Microbiol.">
        <title>The Global Catalogue of Microorganisms (GCM) 10K type strain sequencing project: providing services to taxonomists for standard genome sequencing and annotation.</title>
        <authorList>
            <consortium name="The Broad Institute Genomics Platform"/>
            <consortium name="The Broad Institute Genome Sequencing Center for Infectious Disease"/>
            <person name="Wu L."/>
            <person name="Ma J."/>
        </authorList>
    </citation>
    <scope>NUCLEOTIDE SEQUENCE [LARGE SCALE GENOMIC DNA]</scope>
    <source>
        <strain evidence="4">VKM B-3159</strain>
    </source>
</reference>
<dbReference type="InterPro" id="IPR001633">
    <property type="entry name" value="EAL_dom"/>
</dbReference>
<evidence type="ECO:0000256" key="1">
    <source>
        <dbReference type="SAM" id="Phobius"/>
    </source>
</evidence>
<dbReference type="Pfam" id="PF00563">
    <property type="entry name" value="EAL"/>
    <property type="match status" value="1"/>
</dbReference>
<dbReference type="Gene3D" id="3.20.20.450">
    <property type="entry name" value="EAL domain"/>
    <property type="match status" value="1"/>
</dbReference>
<gene>
    <name evidence="3" type="ORF">Q9291_05240</name>
</gene>
<proteinExistence type="predicted"/>
<dbReference type="PROSITE" id="PS50883">
    <property type="entry name" value="EAL"/>
    <property type="match status" value="1"/>
</dbReference>
<keyword evidence="4" id="KW-1185">Reference proteome</keyword>